<comment type="caution">
    <text evidence="1">The sequence shown here is derived from an EMBL/GenBank/DDBJ whole genome shotgun (WGS) entry which is preliminary data.</text>
</comment>
<name>A0A4Y7SJ04_COPMI</name>
<accession>A0A4Y7SJ04</accession>
<protein>
    <submittedName>
        <fullName evidence="1">Uncharacterized protein</fullName>
    </submittedName>
</protein>
<evidence type="ECO:0000313" key="1">
    <source>
        <dbReference type="EMBL" id="TEB21741.1"/>
    </source>
</evidence>
<dbReference type="EMBL" id="QPFP01000104">
    <property type="protein sequence ID" value="TEB21741.1"/>
    <property type="molecule type" value="Genomic_DNA"/>
</dbReference>
<proteinExistence type="predicted"/>
<keyword evidence="2" id="KW-1185">Reference proteome</keyword>
<dbReference type="AlphaFoldDB" id="A0A4Y7SJ04"/>
<dbReference type="Proteomes" id="UP000298030">
    <property type="component" value="Unassembled WGS sequence"/>
</dbReference>
<reference evidence="1 2" key="1">
    <citation type="journal article" date="2019" name="Nat. Ecol. Evol.">
        <title>Megaphylogeny resolves global patterns of mushroom evolution.</title>
        <authorList>
            <person name="Varga T."/>
            <person name="Krizsan K."/>
            <person name="Foldi C."/>
            <person name="Dima B."/>
            <person name="Sanchez-Garcia M."/>
            <person name="Sanchez-Ramirez S."/>
            <person name="Szollosi G.J."/>
            <person name="Szarkandi J.G."/>
            <person name="Papp V."/>
            <person name="Albert L."/>
            <person name="Andreopoulos W."/>
            <person name="Angelini C."/>
            <person name="Antonin V."/>
            <person name="Barry K.W."/>
            <person name="Bougher N.L."/>
            <person name="Buchanan P."/>
            <person name="Buyck B."/>
            <person name="Bense V."/>
            <person name="Catcheside P."/>
            <person name="Chovatia M."/>
            <person name="Cooper J."/>
            <person name="Damon W."/>
            <person name="Desjardin D."/>
            <person name="Finy P."/>
            <person name="Geml J."/>
            <person name="Haridas S."/>
            <person name="Hughes K."/>
            <person name="Justo A."/>
            <person name="Karasinski D."/>
            <person name="Kautmanova I."/>
            <person name="Kiss B."/>
            <person name="Kocsube S."/>
            <person name="Kotiranta H."/>
            <person name="LaButti K.M."/>
            <person name="Lechner B.E."/>
            <person name="Liimatainen K."/>
            <person name="Lipzen A."/>
            <person name="Lukacs Z."/>
            <person name="Mihaltcheva S."/>
            <person name="Morgado L.N."/>
            <person name="Niskanen T."/>
            <person name="Noordeloos M.E."/>
            <person name="Ohm R.A."/>
            <person name="Ortiz-Santana B."/>
            <person name="Ovrebo C."/>
            <person name="Racz N."/>
            <person name="Riley R."/>
            <person name="Savchenko A."/>
            <person name="Shiryaev A."/>
            <person name="Soop K."/>
            <person name="Spirin V."/>
            <person name="Szebenyi C."/>
            <person name="Tomsovsky M."/>
            <person name="Tulloss R.E."/>
            <person name="Uehling J."/>
            <person name="Grigoriev I.V."/>
            <person name="Vagvolgyi C."/>
            <person name="Papp T."/>
            <person name="Martin F.M."/>
            <person name="Miettinen O."/>
            <person name="Hibbett D.S."/>
            <person name="Nagy L.G."/>
        </authorList>
    </citation>
    <scope>NUCLEOTIDE SEQUENCE [LARGE SCALE GENOMIC DNA]</scope>
    <source>
        <strain evidence="1 2">FP101781</strain>
    </source>
</reference>
<organism evidence="1 2">
    <name type="scientific">Coprinellus micaceus</name>
    <name type="common">Glistening ink-cap mushroom</name>
    <name type="synonym">Coprinus micaceus</name>
    <dbReference type="NCBI Taxonomy" id="71717"/>
    <lineage>
        <taxon>Eukaryota</taxon>
        <taxon>Fungi</taxon>
        <taxon>Dikarya</taxon>
        <taxon>Basidiomycota</taxon>
        <taxon>Agaricomycotina</taxon>
        <taxon>Agaricomycetes</taxon>
        <taxon>Agaricomycetidae</taxon>
        <taxon>Agaricales</taxon>
        <taxon>Agaricineae</taxon>
        <taxon>Psathyrellaceae</taxon>
        <taxon>Coprinellus</taxon>
    </lineage>
</organism>
<sequence>MRVNARQSHYAMRRGFGLAQRLDPQFELREARLSLSMGWRDTSHSPREIPADGRVNEMYRSRLPSFIEDQAQVLESQKG</sequence>
<gene>
    <name evidence="1" type="ORF">FA13DRAFT_1741685</name>
</gene>
<evidence type="ECO:0000313" key="2">
    <source>
        <dbReference type="Proteomes" id="UP000298030"/>
    </source>
</evidence>